<keyword evidence="6" id="KW-0378">Hydrolase</keyword>
<evidence type="ECO:0000256" key="6">
    <source>
        <dbReference type="ARBA" id="ARBA00022801"/>
    </source>
</evidence>
<dbReference type="InterPro" id="IPR041373">
    <property type="entry name" value="RT_RNaseH"/>
</dbReference>
<keyword evidence="5" id="KW-0255">Endonuclease</keyword>
<proteinExistence type="predicted"/>
<keyword evidence="4" id="KW-0540">Nuclease</keyword>
<dbReference type="InterPro" id="IPR000477">
    <property type="entry name" value="RT_dom"/>
</dbReference>
<dbReference type="FunFam" id="3.10.20.370:FF:000001">
    <property type="entry name" value="Retrovirus-related Pol polyprotein from transposon 17.6-like protein"/>
    <property type="match status" value="1"/>
</dbReference>
<dbReference type="InterPro" id="IPR050951">
    <property type="entry name" value="Retrovirus_Pol_polyprotein"/>
</dbReference>
<dbReference type="CDD" id="cd00303">
    <property type="entry name" value="retropepsin_like"/>
    <property type="match status" value="1"/>
</dbReference>
<dbReference type="Gene3D" id="2.40.70.10">
    <property type="entry name" value="Acid Proteases"/>
    <property type="match status" value="1"/>
</dbReference>
<evidence type="ECO:0000259" key="10">
    <source>
        <dbReference type="Pfam" id="PF17917"/>
    </source>
</evidence>
<evidence type="ECO:0000256" key="7">
    <source>
        <dbReference type="ARBA" id="ARBA00022918"/>
    </source>
</evidence>
<reference evidence="11" key="1">
    <citation type="journal article" date="2019" name="Sci. Rep.">
        <title>Draft genome of Tanacetum cinerariifolium, the natural source of mosquito coil.</title>
        <authorList>
            <person name="Yamashiro T."/>
            <person name="Shiraishi A."/>
            <person name="Satake H."/>
            <person name="Nakayama K."/>
        </authorList>
    </citation>
    <scope>NUCLEOTIDE SEQUENCE</scope>
</reference>
<dbReference type="InterPro" id="IPR043502">
    <property type="entry name" value="DNA/RNA_pol_sf"/>
</dbReference>
<feature type="compositionally biased region" description="Polar residues" evidence="8">
    <location>
        <begin position="159"/>
        <end position="173"/>
    </location>
</feature>
<dbReference type="GO" id="GO:0004519">
    <property type="term" value="F:endonuclease activity"/>
    <property type="evidence" value="ECO:0007669"/>
    <property type="project" value="UniProtKB-KW"/>
</dbReference>
<dbReference type="Gene3D" id="3.30.70.270">
    <property type="match status" value="3"/>
</dbReference>
<evidence type="ECO:0000256" key="5">
    <source>
        <dbReference type="ARBA" id="ARBA00022759"/>
    </source>
</evidence>
<dbReference type="CDD" id="cd01647">
    <property type="entry name" value="RT_LTR"/>
    <property type="match status" value="1"/>
</dbReference>
<dbReference type="Gene3D" id="3.10.10.10">
    <property type="entry name" value="HIV Type 1 Reverse Transcriptase, subunit A, domain 1"/>
    <property type="match status" value="1"/>
</dbReference>
<gene>
    <name evidence="11" type="ORF">Tci_016619</name>
</gene>
<feature type="domain" description="Reverse transcriptase" evidence="9">
    <location>
        <begin position="674"/>
        <end position="768"/>
    </location>
</feature>
<dbReference type="PANTHER" id="PTHR37984:SF5">
    <property type="entry name" value="PROTEIN NYNRIN-LIKE"/>
    <property type="match status" value="1"/>
</dbReference>
<dbReference type="FunFam" id="3.30.70.270:FF:000020">
    <property type="entry name" value="Transposon Tf2-6 polyprotein-like Protein"/>
    <property type="match status" value="1"/>
</dbReference>
<dbReference type="CDD" id="cd09274">
    <property type="entry name" value="RNase_HI_RT_Ty3"/>
    <property type="match status" value="1"/>
</dbReference>
<feature type="domain" description="Reverse transcriptase RNase H-like" evidence="10">
    <location>
        <begin position="897"/>
        <end position="999"/>
    </location>
</feature>
<dbReference type="Pfam" id="PF00078">
    <property type="entry name" value="RVT_1"/>
    <property type="match status" value="1"/>
</dbReference>
<dbReference type="GO" id="GO:0016787">
    <property type="term" value="F:hydrolase activity"/>
    <property type="evidence" value="ECO:0007669"/>
    <property type="project" value="UniProtKB-KW"/>
</dbReference>
<accession>A0A6L2K5G2</accession>
<dbReference type="InterPro" id="IPR021109">
    <property type="entry name" value="Peptidase_aspartic_dom_sf"/>
</dbReference>
<evidence type="ECO:0000313" key="11">
    <source>
        <dbReference type="EMBL" id="GEU44641.1"/>
    </source>
</evidence>
<evidence type="ECO:0000256" key="3">
    <source>
        <dbReference type="ARBA" id="ARBA00022695"/>
    </source>
</evidence>
<dbReference type="PANTHER" id="PTHR37984">
    <property type="entry name" value="PROTEIN CBG26694"/>
    <property type="match status" value="1"/>
</dbReference>
<evidence type="ECO:0000256" key="2">
    <source>
        <dbReference type="ARBA" id="ARBA00022679"/>
    </source>
</evidence>
<feature type="region of interest" description="Disordered" evidence="8">
    <location>
        <begin position="159"/>
        <end position="192"/>
    </location>
</feature>
<dbReference type="EC" id="2.7.7.49" evidence="1"/>
<evidence type="ECO:0000256" key="4">
    <source>
        <dbReference type="ARBA" id="ARBA00022722"/>
    </source>
</evidence>
<evidence type="ECO:0000256" key="8">
    <source>
        <dbReference type="SAM" id="MobiDB-lite"/>
    </source>
</evidence>
<dbReference type="InterPro" id="IPR043128">
    <property type="entry name" value="Rev_trsase/Diguanyl_cyclase"/>
</dbReference>
<dbReference type="AlphaFoldDB" id="A0A6L2K5G2"/>
<evidence type="ECO:0000256" key="1">
    <source>
        <dbReference type="ARBA" id="ARBA00012493"/>
    </source>
</evidence>
<evidence type="ECO:0000259" key="9">
    <source>
        <dbReference type="Pfam" id="PF00078"/>
    </source>
</evidence>
<dbReference type="EMBL" id="BKCJ010001873">
    <property type="protein sequence ID" value="GEU44641.1"/>
    <property type="molecule type" value="Genomic_DNA"/>
</dbReference>
<keyword evidence="2" id="KW-0808">Transferase</keyword>
<dbReference type="Pfam" id="PF17917">
    <property type="entry name" value="RT_RNaseH"/>
    <property type="match status" value="1"/>
</dbReference>
<comment type="caution">
    <text evidence="11">The sequence shown here is derived from an EMBL/GenBank/DDBJ whole genome shotgun (WGS) entry which is preliminary data.</text>
</comment>
<name>A0A6L2K5G2_TANCI</name>
<organism evidence="11">
    <name type="scientific">Tanacetum cinerariifolium</name>
    <name type="common">Dalmatian daisy</name>
    <name type="synonym">Chrysanthemum cinerariifolium</name>
    <dbReference type="NCBI Taxonomy" id="118510"/>
    <lineage>
        <taxon>Eukaryota</taxon>
        <taxon>Viridiplantae</taxon>
        <taxon>Streptophyta</taxon>
        <taxon>Embryophyta</taxon>
        <taxon>Tracheophyta</taxon>
        <taxon>Spermatophyta</taxon>
        <taxon>Magnoliopsida</taxon>
        <taxon>eudicotyledons</taxon>
        <taxon>Gunneridae</taxon>
        <taxon>Pentapetalae</taxon>
        <taxon>asterids</taxon>
        <taxon>campanulids</taxon>
        <taxon>Asterales</taxon>
        <taxon>Asteraceae</taxon>
        <taxon>Asteroideae</taxon>
        <taxon>Anthemideae</taxon>
        <taxon>Anthemidinae</taxon>
        <taxon>Tanacetum</taxon>
    </lineage>
</organism>
<sequence>MKRGNVLRLASADALDSAARGNFLDKIPRECLSIIKSKSKVRYSRSRVTDVRANANTPLPTSSHSNSFDLQQIAASLEDKLDIRMNRFEKSLNEMKNSFITPTAPLKAVEEVYVTCGANHSYNQCPLTRGNDFPVFYNNIQQFQTAAVGKFIQNRNQNVSNQMRPPGFNQPTHQNNNQNRFQGNNFNQNQNRQNNQGAIYQNRPQQALNYQVPSQQNTVTQGKFEAYTTANDANMNNLQLNFADALVHMPKFALMFKKVLNNKDKLIELTKTPLNENCSAVVLKKLPEKRGDPGRFLKKLRLPTLNDMKMVLELADRTISKPTGVAENVFVKVGKFYFPVDFVVLDFVANPRVPLILGRPFLSTAHALIDVYEGEIILRHDDQSLTLKCGDTPSISYNNFESLNKVDLIDATCEEYSQEVLGFIDVVSDEVSTPYYEPIISNSSQNLTPFNESDFLLLEEADAFIAIDDEPISPEFDATYYDPEGDILILEALLNNDPERPPLNQKDYFLLVHKDLKVVEPKNNQSSNDEPPEVELKELPSHLEYAFLGENKKWPVIISKDLSVNEKSALINVLKSRKKAIDWKLTDIKGIDPELCSHKILLEDDFSPKVWSQRRVNPKIHDVIKKEVEKLLDAGLIYPISDIPWVSPVHFVPKKGGMTVIKNDENKLVPTRLVTGWRVCIDYRKLNEATRKDHFPLPFMDQMLERLAGNEYYCFLDGFFGYFQIPIDPKDQEKATFTCPYGTFAYNRMPFGLCNAPRTFQRCYSEILFLRASNLEKMLKRCEDTKLALNWEKIHFMVKEGIVLGHKISKKGIEVDKAKIKVISKLPHPTTVKAIRSFLEHAGFYRRFIKDFSKISRPMTHLLEKNSPFIFSNECIQAFRTLKEKLTEASILIALNWDQPFKLMCDASDYVVGDVLGQRVEKHFRPIHYASKTMNQAETNYTTTKKEMLVVVYAFEKFRSYLIMNKSIVYTDHSALKYLFAKKDAKARLLRWILLLQEFDFKVINTKGAKNYAADHLSRLENPYENIFDPKETGKFIIKDQIIRTCVAGQEAIDILKACHSGPTGGHYRANYTSKKVFDSAFYWPMIYKDAFELVYGKACHLPLELEHKAFWTLKHANFDLKTVGDHRKLQVNELSELRDQAYENSLIYKERTKKLHDAKIKNRIFNVGDQVLLFNSRLNIFSGKLKSRWSGPFTIFEIYPYGTAKLTHSDGSNFKVNCHRLKHYHGGDPPPLEIPDVHTFPKDN</sequence>
<feature type="compositionally biased region" description="Low complexity" evidence="8">
    <location>
        <begin position="174"/>
        <end position="192"/>
    </location>
</feature>
<keyword evidence="7 11" id="KW-0695">RNA-directed DNA polymerase</keyword>
<dbReference type="GO" id="GO:0003964">
    <property type="term" value="F:RNA-directed DNA polymerase activity"/>
    <property type="evidence" value="ECO:0007669"/>
    <property type="project" value="UniProtKB-KW"/>
</dbReference>
<dbReference type="SUPFAM" id="SSF56672">
    <property type="entry name" value="DNA/RNA polymerases"/>
    <property type="match status" value="1"/>
</dbReference>
<protein>
    <recommendedName>
        <fullName evidence="1">RNA-directed DNA polymerase</fullName>
        <ecNumber evidence="1">2.7.7.49</ecNumber>
    </recommendedName>
</protein>
<keyword evidence="3" id="KW-0548">Nucleotidyltransferase</keyword>